<dbReference type="RefSeq" id="XP_024744391.1">
    <property type="nucleotide sequence ID" value="XM_024873631.1"/>
</dbReference>
<protein>
    <submittedName>
        <fullName evidence="4">Putative multicopper oxidase</fullName>
    </submittedName>
</protein>
<evidence type="ECO:0000256" key="1">
    <source>
        <dbReference type="ARBA" id="ARBA00022723"/>
    </source>
</evidence>
<keyword evidence="2" id="KW-0732">Signal</keyword>
<feature type="signal peptide" evidence="2">
    <location>
        <begin position="1"/>
        <end position="25"/>
    </location>
</feature>
<dbReference type="OrthoDB" id="2121828at2759"/>
<sequence>MWTSTLLIAASAAIVVGASLPPVTSAPTDLSSCSAQMDGKLPYYQPQGFNFSGTIRRYYVAAEVETWNYAPSGWDNWLGVPMNESFRAQTWGYLASNTSIGTTYDKALYRGYTGPDFTEQSEQPDWLGFNGPILRGEVGDMIEIMFVNKLDPFYATMHSMGLFYTKDSEGSLYPNGTNEFAPGNAVAPGGCVVYKWLIPPASAPDAGENSKLWAYHSYISMYEDTDAGLTGPVIVYNPGTMNATMAKNREFILFYGDNQESNSFLAMHNVMKYLPGLAGSVMNETSTYPAMQQGNESYWYPQEVNSPLTNVDTSVAANFFPVSCHFTSYTCFEESITDKSQINGFIFSNNPPFSMCINDAAIFYIMDMGFDTHVAHWHGNNVLHNGVMMASVPINPGQMLTTHMTATNPGLWQVICHFNTHLSKGMEAWYRIYAPWEKCPLVPLES</sequence>
<dbReference type="STRING" id="1095630.A0A2J6TWU9"/>
<keyword evidence="1" id="KW-0479">Metal-binding</keyword>
<dbReference type="GO" id="GO:0016491">
    <property type="term" value="F:oxidoreductase activity"/>
    <property type="evidence" value="ECO:0007669"/>
    <property type="project" value="InterPro"/>
</dbReference>
<feature type="chain" id="PRO_5014435758" evidence="2">
    <location>
        <begin position="26"/>
        <end position="446"/>
    </location>
</feature>
<name>A0A2J6TWU9_9HELO</name>
<dbReference type="InterPro" id="IPR033138">
    <property type="entry name" value="Cu_oxidase_CS"/>
</dbReference>
<dbReference type="GO" id="GO:0005507">
    <property type="term" value="F:copper ion binding"/>
    <property type="evidence" value="ECO:0007669"/>
    <property type="project" value="InterPro"/>
</dbReference>
<dbReference type="Proteomes" id="UP000235371">
    <property type="component" value="Unassembled WGS sequence"/>
</dbReference>
<reference evidence="4 5" key="1">
    <citation type="submission" date="2016-04" db="EMBL/GenBank/DDBJ databases">
        <title>A degradative enzymes factory behind the ericoid mycorrhizal symbiosis.</title>
        <authorList>
            <consortium name="DOE Joint Genome Institute"/>
            <person name="Martino E."/>
            <person name="Morin E."/>
            <person name="Grelet G."/>
            <person name="Kuo A."/>
            <person name="Kohler A."/>
            <person name="Daghino S."/>
            <person name="Barry K."/>
            <person name="Choi C."/>
            <person name="Cichocki N."/>
            <person name="Clum A."/>
            <person name="Copeland A."/>
            <person name="Hainaut M."/>
            <person name="Haridas S."/>
            <person name="Labutti K."/>
            <person name="Lindquist E."/>
            <person name="Lipzen A."/>
            <person name="Khouja H.-R."/>
            <person name="Murat C."/>
            <person name="Ohm R."/>
            <person name="Olson A."/>
            <person name="Spatafora J."/>
            <person name="Veneault-Fourrey C."/>
            <person name="Henrissat B."/>
            <person name="Grigoriev I."/>
            <person name="Martin F."/>
            <person name="Perotto S."/>
        </authorList>
    </citation>
    <scope>NUCLEOTIDE SEQUENCE [LARGE SCALE GENOMIC DNA]</scope>
    <source>
        <strain evidence="4 5">E</strain>
    </source>
</reference>
<dbReference type="SUPFAM" id="SSF49503">
    <property type="entry name" value="Cupredoxins"/>
    <property type="match status" value="2"/>
</dbReference>
<evidence type="ECO:0000256" key="2">
    <source>
        <dbReference type="SAM" id="SignalP"/>
    </source>
</evidence>
<dbReference type="InterPro" id="IPR011706">
    <property type="entry name" value="Cu-oxidase_C"/>
</dbReference>
<evidence type="ECO:0000313" key="5">
    <source>
        <dbReference type="Proteomes" id="UP000235371"/>
    </source>
</evidence>
<gene>
    <name evidence="4" type="ORF">K444DRAFT_515843</name>
</gene>
<dbReference type="AlphaFoldDB" id="A0A2J6TWU9"/>
<dbReference type="Gene3D" id="2.60.40.420">
    <property type="entry name" value="Cupredoxins - blue copper proteins"/>
    <property type="match status" value="2"/>
</dbReference>
<organism evidence="4 5">
    <name type="scientific">Hyaloscypha bicolor E</name>
    <dbReference type="NCBI Taxonomy" id="1095630"/>
    <lineage>
        <taxon>Eukaryota</taxon>
        <taxon>Fungi</taxon>
        <taxon>Dikarya</taxon>
        <taxon>Ascomycota</taxon>
        <taxon>Pezizomycotina</taxon>
        <taxon>Leotiomycetes</taxon>
        <taxon>Helotiales</taxon>
        <taxon>Hyaloscyphaceae</taxon>
        <taxon>Hyaloscypha</taxon>
        <taxon>Hyaloscypha bicolor</taxon>
    </lineage>
</organism>
<feature type="domain" description="Plastocyanin-like" evidence="3">
    <location>
        <begin position="363"/>
        <end position="430"/>
    </location>
</feature>
<dbReference type="Pfam" id="PF07731">
    <property type="entry name" value="Cu-oxidase_2"/>
    <property type="match status" value="1"/>
</dbReference>
<evidence type="ECO:0000259" key="3">
    <source>
        <dbReference type="Pfam" id="PF07731"/>
    </source>
</evidence>
<dbReference type="PROSITE" id="PS00079">
    <property type="entry name" value="MULTICOPPER_OXIDASE1"/>
    <property type="match status" value="1"/>
</dbReference>
<proteinExistence type="predicted"/>
<accession>A0A2J6TWU9</accession>
<keyword evidence="5" id="KW-1185">Reference proteome</keyword>
<dbReference type="EMBL" id="KZ613740">
    <property type="protein sequence ID" value="PMD67487.1"/>
    <property type="molecule type" value="Genomic_DNA"/>
</dbReference>
<dbReference type="InterPro" id="IPR008972">
    <property type="entry name" value="Cupredoxin"/>
</dbReference>
<evidence type="ECO:0000313" key="4">
    <source>
        <dbReference type="EMBL" id="PMD67487.1"/>
    </source>
</evidence>
<dbReference type="GeneID" id="36581711"/>
<dbReference type="InParanoid" id="A0A2J6TWU9"/>